<sequence>MRLTDRQKFALALRRLQRAFAVAIYPPFGWLEPGELDIEFQKGLEISAEITEMRVARAKENGIAIGRFAARCTHHDKNGESP</sequence>
<organism evidence="1">
    <name type="scientific">marine sediment metagenome</name>
    <dbReference type="NCBI Taxonomy" id="412755"/>
    <lineage>
        <taxon>unclassified sequences</taxon>
        <taxon>metagenomes</taxon>
        <taxon>ecological metagenomes</taxon>
    </lineage>
</organism>
<gene>
    <name evidence="1" type="ORF">LCGC14_2395810</name>
</gene>
<accession>A0A0F9BWS8</accession>
<comment type="caution">
    <text evidence="1">The sequence shown here is derived from an EMBL/GenBank/DDBJ whole genome shotgun (WGS) entry which is preliminary data.</text>
</comment>
<dbReference type="EMBL" id="LAZR01035856">
    <property type="protein sequence ID" value="KKL26384.1"/>
    <property type="molecule type" value="Genomic_DNA"/>
</dbReference>
<evidence type="ECO:0000313" key="1">
    <source>
        <dbReference type="EMBL" id="KKL26384.1"/>
    </source>
</evidence>
<reference evidence="1" key="1">
    <citation type="journal article" date="2015" name="Nature">
        <title>Complex archaea that bridge the gap between prokaryotes and eukaryotes.</title>
        <authorList>
            <person name="Spang A."/>
            <person name="Saw J.H."/>
            <person name="Jorgensen S.L."/>
            <person name="Zaremba-Niedzwiedzka K."/>
            <person name="Martijn J."/>
            <person name="Lind A.E."/>
            <person name="van Eijk R."/>
            <person name="Schleper C."/>
            <person name="Guy L."/>
            <person name="Ettema T.J."/>
        </authorList>
    </citation>
    <scope>NUCLEOTIDE SEQUENCE</scope>
</reference>
<protein>
    <submittedName>
        <fullName evidence="1">Uncharacterized protein</fullName>
    </submittedName>
</protein>
<proteinExistence type="predicted"/>
<dbReference type="AlphaFoldDB" id="A0A0F9BWS8"/>
<name>A0A0F9BWS8_9ZZZZ</name>